<dbReference type="EMBL" id="CP144752">
    <property type="protein sequence ID" value="WVZ90208.1"/>
    <property type="molecule type" value="Genomic_DNA"/>
</dbReference>
<gene>
    <name evidence="2" type="ORF">U9M48_036531</name>
</gene>
<feature type="region of interest" description="Disordered" evidence="1">
    <location>
        <begin position="1"/>
        <end position="21"/>
    </location>
</feature>
<evidence type="ECO:0000313" key="3">
    <source>
        <dbReference type="Proteomes" id="UP001341281"/>
    </source>
</evidence>
<organism evidence="2 3">
    <name type="scientific">Paspalum notatum var. saurae</name>
    <dbReference type="NCBI Taxonomy" id="547442"/>
    <lineage>
        <taxon>Eukaryota</taxon>
        <taxon>Viridiplantae</taxon>
        <taxon>Streptophyta</taxon>
        <taxon>Embryophyta</taxon>
        <taxon>Tracheophyta</taxon>
        <taxon>Spermatophyta</taxon>
        <taxon>Magnoliopsida</taxon>
        <taxon>Liliopsida</taxon>
        <taxon>Poales</taxon>
        <taxon>Poaceae</taxon>
        <taxon>PACMAD clade</taxon>
        <taxon>Panicoideae</taxon>
        <taxon>Andropogonodae</taxon>
        <taxon>Paspaleae</taxon>
        <taxon>Paspalinae</taxon>
        <taxon>Paspalum</taxon>
    </lineage>
</organism>
<protein>
    <submittedName>
        <fullName evidence="2">Uncharacterized protein</fullName>
    </submittedName>
</protein>
<evidence type="ECO:0000256" key="1">
    <source>
        <dbReference type="SAM" id="MobiDB-lite"/>
    </source>
</evidence>
<evidence type="ECO:0000313" key="2">
    <source>
        <dbReference type="EMBL" id="WVZ90208.1"/>
    </source>
</evidence>
<reference evidence="2 3" key="1">
    <citation type="submission" date="2024-02" db="EMBL/GenBank/DDBJ databases">
        <title>High-quality chromosome-scale genome assembly of Pensacola bahiagrass (Paspalum notatum Flugge var. saurae).</title>
        <authorList>
            <person name="Vega J.M."/>
            <person name="Podio M."/>
            <person name="Orjuela J."/>
            <person name="Siena L.A."/>
            <person name="Pessino S.C."/>
            <person name="Combes M.C."/>
            <person name="Mariac C."/>
            <person name="Albertini E."/>
            <person name="Pupilli F."/>
            <person name="Ortiz J.P.A."/>
            <person name="Leblanc O."/>
        </authorList>
    </citation>
    <scope>NUCLEOTIDE SEQUENCE [LARGE SCALE GENOMIC DNA]</scope>
    <source>
        <strain evidence="2">R1</strain>
        <tissue evidence="2">Leaf</tissue>
    </source>
</reference>
<feature type="compositionally biased region" description="Pro residues" evidence="1">
    <location>
        <begin position="1"/>
        <end position="10"/>
    </location>
</feature>
<sequence>MRSCLVPPPQLQVARSDTPGRRSARLAAKSEFRAANAELQARKILLTKLGEDTSHILMAAATLAACQAKFGGQLSADKRAAIRELFPGIIWEEEALLASPVDVV</sequence>
<keyword evidence="3" id="KW-1185">Reference proteome</keyword>
<name>A0AAQ3X918_PASNO</name>
<accession>A0AAQ3X918</accession>
<dbReference type="AlphaFoldDB" id="A0AAQ3X918"/>
<proteinExistence type="predicted"/>
<dbReference type="Proteomes" id="UP001341281">
    <property type="component" value="Chromosome 08"/>
</dbReference>